<gene>
    <name evidence="1" type="ORF">N5C72_25600</name>
</gene>
<dbReference type="EMBL" id="JAOBZK010000057">
    <property type="protein sequence ID" value="MDH1181465.1"/>
    <property type="molecule type" value="Genomic_DNA"/>
</dbReference>
<protein>
    <submittedName>
        <fullName evidence="1">Succinyl-diaminopimelate desuccinylase</fullName>
    </submittedName>
</protein>
<name>A0ABD4Z2M9_9BURK</name>
<accession>A0ABD4Z2M9</accession>
<feature type="non-terminal residue" evidence="1">
    <location>
        <position position="38"/>
    </location>
</feature>
<evidence type="ECO:0000313" key="1">
    <source>
        <dbReference type="EMBL" id="MDH1181465.1"/>
    </source>
</evidence>
<evidence type="ECO:0000313" key="2">
    <source>
        <dbReference type="Proteomes" id="UP001158644"/>
    </source>
</evidence>
<dbReference type="Proteomes" id="UP001158644">
    <property type="component" value="Unassembled WGS sequence"/>
</dbReference>
<reference evidence="1 2" key="1">
    <citation type="submission" date="2022-09" db="EMBL/GenBank/DDBJ databases">
        <title>Intensive care unit water sources are persistently colonized with multi-drug resistant bacteria and are the site of extensive horizontal gene transfer of antibiotic resistance genes.</title>
        <authorList>
            <person name="Diorio-Toth L."/>
        </authorList>
    </citation>
    <scope>NUCLEOTIDE SEQUENCE [LARGE SCALE GENOMIC DNA]</scope>
    <source>
        <strain evidence="1 2">GD03967</strain>
    </source>
</reference>
<dbReference type="AlphaFoldDB" id="A0ABD4Z2M9"/>
<comment type="caution">
    <text evidence="1">The sequence shown here is derived from an EMBL/GenBank/DDBJ whole genome shotgun (WGS) entry which is preliminary data.</text>
</comment>
<sequence length="38" mass="4011">MSNSAVLDLVKDLIARPSVTPADEDCQAAIAARLERIG</sequence>
<proteinExistence type="predicted"/>
<organism evidence="1 2">
    <name type="scientific">Achromobacter mucicolens</name>
    <dbReference type="NCBI Taxonomy" id="1389922"/>
    <lineage>
        <taxon>Bacteria</taxon>
        <taxon>Pseudomonadati</taxon>
        <taxon>Pseudomonadota</taxon>
        <taxon>Betaproteobacteria</taxon>
        <taxon>Burkholderiales</taxon>
        <taxon>Alcaligenaceae</taxon>
        <taxon>Achromobacter</taxon>
    </lineage>
</organism>